<evidence type="ECO:0000313" key="2">
    <source>
        <dbReference type="Proteomes" id="UP000015085"/>
    </source>
</evidence>
<dbReference type="AlphaFoldDB" id="S5NRZ6"/>
<dbReference type="PATRIC" id="fig|1358027.3.peg.1037"/>
<reference evidence="1 2" key="1">
    <citation type="journal article" date="2014" name="Genome Announc.">
        <title>Complete Genome Sequences of Lactobacillus johnsonii Strain N6.2 and Lactobacillus reuteri Strain TD1.</title>
        <authorList>
            <person name="Leonard M.T."/>
            <person name="Valladares R.B."/>
            <person name="Ardissone A."/>
            <person name="Gonzalez C.F."/>
            <person name="Lorca G.L."/>
            <person name="Triplett E.W."/>
        </authorList>
    </citation>
    <scope>NUCLEOTIDE SEQUENCE [LARGE SCALE GENOMIC DNA]</scope>
    <source>
        <strain evidence="1 2">TD1</strain>
    </source>
</reference>
<dbReference type="Proteomes" id="UP000015085">
    <property type="component" value="Chromosome"/>
</dbReference>
<name>S5NRZ6_LIMRT</name>
<dbReference type="EMBL" id="CP006603">
    <property type="protein sequence ID" value="AGR65160.1"/>
    <property type="molecule type" value="Genomic_DNA"/>
</dbReference>
<dbReference type="KEGG" id="lrr:N134_05465"/>
<sequence>MLETANWIQKYFNQSPDAIFLFKNDDLLVSNEPAQRLVTMLNLDVNYLLQIGKNAWSQLENDDCASCLIKKRLKGAAVPITFHSNATHPFHFSMVYRPLDDKENVFALTLENREQ</sequence>
<organism evidence="1 2">
    <name type="scientific">Limosilactobacillus reuteri TD1</name>
    <dbReference type="NCBI Taxonomy" id="1358027"/>
    <lineage>
        <taxon>Bacteria</taxon>
        <taxon>Bacillati</taxon>
        <taxon>Bacillota</taxon>
        <taxon>Bacilli</taxon>
        <taxon>Lactobacillales</taxon>
        <taxon>Lactobacillaceae</taxon>
        <taxon>Limosilactobacillus</taxon>
    </lineage>
</organism>
<protein>
    <submittedName>
        <fullName evidence="1">Uncharacterized protein</fullName>
    </submittedName>
</protein>
<evidence type="ECO:0000313" key="1">
    <source>
        <dbReference type="EMBL" id="AGR65160.1"/>
    </source>
</evidence>
<dbReference type="HOGENOM" id="CLU_2105894_0_0_9"/>
<accession>S5NRZ6</accession>
<gene>
    <name evidence="1" type="ORF">N134_05465</name>
</gene>
<proteinExistence type="predicted"/>